<keyword evidence="1" id="KW-0812">Transmembrane</keyword>
<proteinExistence type="predicted"/>
<organism evidence="2 3">
    <name type="scientific">Nitrospira defluvii</name>
    <dbReference type="NCBI Taxonomy" id="330214"/>
    <lineage>
        <taxon>Bacteria</taxon>
        <taxon>Pseudomonadati</taxon>
        <taxon>Nitrospirota</taxon>
        <taxon>Nitrospiria</taxon>
        <taxon>Nitrospirales</taxon>
        <taxon>Nitrospiraceae</taxon>
        <taxon>Nitrospira</taxon>
    </lineage>
</organism>
<evidence type="ECO:0000256" key="1">
    <source>
        <dbReference type="SAM" id="Phobius"/>
    </source>
</evidence>
<dbReference type="EMBL" id="CAJNBJ010000001">
    <property type="protein sequence ID" value="CAE6714990.1"/>
    <property type="molecule type" value="Genomic_DNA"/>
</dbReference>
<dbReference type="Proteomes" id="UP000675880">
    <property type="component" value="Unassembled WGS sequence"/>
</dbReference>
<keyword evidence="1" id="KW-0472">Membrane</keyword>
<evidence type="ECO:0000313" key="2">
    <source>
        <dbReference type="EMBL" id="CAE6714990.1"/>
    </source>
</evidence>
<name>A0ABM8QTS4_9BACT</name>
<protein>
    <submittedName>
        <fullName evidence="2">Uncharacterized protein</fullName>
    </submittedName>
</protein>
<keyword evidence="1" id="KW-1133">Transmembrane helix</keyword>
<feature type="transmembrane region" description="Helical" evidence="1">
    <location>
        <begin position="52"/>
        <end position="72"/>
    </location>
</feature>
<evidence type="ECO:0000313" key="3">
    <source>
        <dbReference type="Proteomes" id="UP000675880"/>
    </source>
</evidence>
<gene>
    <name evidence="2" type="ORF">NSPZN2_11404</name>
</gene>
<keyword evidence="3" id="KW-1185">Reference proteome</keyword>
<sequence length="83" mass="9045">MTAERAYKGHGMTNKISEIDGEAKARRWLGGEAAVPRYPHRRQNPFRFNRSLLGLVAFAVGLGFAGGLLLGLQSRRPTAPPKG</sequence>
<accession>A0ABM8QTS4</accession>
<reference evidence="2 3" key="1">
    <citation type="submission" date="2021-02" db="EMBL/GenBank/DDBJ databases">
        <authorList>
            <person name="Han P."/>
        </authorList>
    </citation>
    <scope>NUCLEOTIDE SEQUENCE [LARGE SCALE GENOMIC DNA]</scope>
    <source>
        <strain evidence="2">Candidatus Nitrospira sp. ZN2</strain>
    </source>
</reference>
<comment type="caution">
    <text evidence="2">The sequence shown here is derived from an EMBL/GenBank/DDBJ whole genome shotgun (WGS) entry which is preliminary data.</text>
</comment>